<dbReference type="InterPro" id="IPR001119">
    <property type="entry name" value="SLH_dom"/>
</dbReference>
<protein>
    <submittedName>
        <fullName evidence="3">Serine hydrolase</fullName>
    </submittedName>
</protein>
<dbReference type="Pfam" id="PF00144">
    <property type="entry name" value="Beta-lactamase"/>
    <property type="match status" value="1"/>
</dbReference>
<dbReference type="Pfam" id="PF00395">
    <property type="entry name" value="SLH"/>
    <property type="match status" value="2"/>
</dbReference>
<dbReference type="RefSeq" id="WP_233698878.1">
    <property type="nucleotide sequence ID" value="NZ_JAJNBZ010000035.1"/>
</dbReference>
<keyword evidence="1" id="KW-0732">Signal</keyword>
<dbReference type="EMBL" id="JAJNBZ010000035">
    <property type="protein sequence ID" value="MCE5172818.1"/>
    <property type="molecule type" value="Genomic_DNA"/>
</dbReference>
<dbReference type="PANTHER" id="PTHR46825:SF9">
    <property type="entry name" value="BETA-LACTAMASE-RELATED DOMAIN-CONTAINING PROTEIN"/>
    <property type="match status" value="1"/>
</dbReference>
<comment type="caution">
    <text evidence="3">The sequence shown here is derived from an EMBL/GenBank/DDBJ whole genome shotgun (WGS) entry which is preliminary data.</text>
</comment>
<dbReference type="SUPFAM" id="SSF56601">
    <property type="entry name" value="beta-lactamase/transpeptidase-like"/>
    <property type="match status" value="1"/>
</dbReference>
<feature type="domain" description="SLH" evidence="2">
    <location>
        <begin position="562"/>
        <end position="625"/>
    </location>
</feature>
<dbReference type="PROSITE" id="PS51272">
    <property type="entry name" value="SLH"/>
    <property type="match status" value="1"/>
</dbReference>
<dbReference type="Gene3D" id="3.40.710.10">
    <property type="entry name" value="DD-peptidase/beta-lactamase superfamily"/>
    <property type="match status" value="1"/>
</dbReference>
<evidence type="ECO:0000256" key="1">
    <source>
        <dbReference type="SAM" id="SignalP"/>
    </source>
</evidence>
<proteinExistence type="predicted"/>
<name>A0ABS8YLV1_9BACL</name>
<dbReference type="InterPro" id="IPR050491">
    <property type="entry name" value="AmpC-like"/>
</dbReference>
<keyword evidence="4" id="KW-1185">Reference proteome</keyword>
<gene>
    <name evidence="3" type="ORF">LQV63_26470</name>
</gene>
<dbReference type="InterPro" id="IPR001466">
    <property type="entry name" value="Beta-lactam-related"/>
</dbReference>
<reference evidence="3 4" key="1">
    <citation type="submission" date="2021-11" db="EMBL/GenBank/DDBJ databases">
        <title>Draft genome sequence of Paenibacillus profundus YoMME, a new Gram-positive bacteria with exoelectrogenic properties.</title>
        <authorList>
            <person name="Hubenova Y."/>
            <person name="Hubenova E."/>
            <person name="Manasiev Y."/>
            <person name="Peykov S."/>
            <person name="Mitov M."/>
        </authorList>
    </citation>
    <scope>NUCLEOTIDE SEQUENCE [LARGE SCALE GENOMIC DNA]</scope>
    <source>
        <strain evidence="3 4">YoMME</strain>
    </source>
</reference>
<sequence length="688" mass="75796">MSKLPEKKRNSLLINKITKVTLGAAMLASPLVAHTQPVNAALSSAPVSSLASTPALNTHEAEAFFDRFFASPESKAQYAGAAVVVVKDGKVVIQKGYGYSDKDKKTPVDVQKTVFRLASVSKSFTAVALMQLVEQGTVDLKQDIRSYIGDLPLSNPFSTPVTIEHLLTHTTGFENREVRDEDVYYDFDKVVSLKDYIRETMPPVVREPGTSYMYDNFASMLQGYIVERVSGMPFEEYMDKNIFKGLGMNSSGFLLKGNVKDRLAAGYDGSGNPVPIYAMSPTVMPDGGMLSTPEDVGKFMLAFLDENASEKGRILSTNSVKEMSIYRSAIHPLLPDTTYGFEAAVPLPGAGSSDKVITKEGGLFDSSAYIWFIPEQRLGVFFVCNQASQLQHSLYTAFMDSFFPEYGKPAVLQHTVPAAPEQDYSGLYINLRAKGLVSTVSISEDGKLSAYNALQRKQTMKQVAPGLYISDNRMFTAFQKDPNGRVYMKLSESTGDYSIKAEVGKGFKDVDSNHPYARYIIGLQSVGLYDDDASQAFLPEQGVTRGEYVRNLLTMSGVSESKNPIQFKDAVNDPNGPYIQAGKELGFVVGTEDHAFESDKEITRQEAALILWRVISSKYSENGNEKVKIAGKTDSWALKAVQLMARLKFYGPDIRELSDGTIEFRSTDVLTRKEEACLLFNALTQPPE</sequence>
<dbReference type="GO" id="GO:0016787">
    <property type="term" value="F:hydrolase activity"/>
    <property type="evidence" value="ECO:0007669"/>
    <property type="project" value="UniProtKB-KW"/>
</dbReference>
<organism evidence="3 4">
    <name type="scientific">Paenibacillus profundus</name>
    <dbReference type="NCBI Taxonomy" id="1173085"/>
    <lineage>
        <taxon>Bacteria</taxon>
        <taxon>Bacillati</taxon>
        <taxon>Bacillota</taxon>
        <taxon>Bacilli</taxon>
        <taxon>Bacillales</taxon>
        <taxon>Paenibacillaceae</taxon>
        <taxon>Paenibacillus</taxon>
    </lineage>
</organism>
<keyword evidence="3" id="KW-0378">Hydrolase</keyword>
<evidence type="ECO:0000313" key="4">
    <source>
        <dbReference type="Proteomes" id="UP001199916"/>
    </source>
</evidence>
<accession>A0ABS8YLV1</accession>
<evidence type="ECO:0000313" key="3">
    <source>
        <dbReference type="EMBL" id="MCE5172818.1"/>
    </source>
</evidence>
<dbReference type="PANTHER" id="PTHR46825">
    <property type="entry name" value="D-ALANYL-D-ALANINE-CARBOXYPEPTIDASE/ENDOPEPTIDASE AMPH"/>
    <property type="match status" value="1"/>
</dbReference>
<feature type="chain" id="PRO_5047292423" evidence="1">
    <location>
        <begin position="36"/>
        <end position="688"/>
    </location>
</feature>
<feature type="signal peptide" evidence="1">
    <location>
        <begin position="1"/>
        <end position="35"/>
    </location>
</feature>
<dbReference type="InterPro" id="IPR012338">
    <property type="entry name" value="Beta-lactam/transpept-like"/>
</dbReference>
<evidence type="ECO:0000259" key="2">
    <source>
        <dbReference type="PROSITE" id="PS51272"/>
    </source>
</evidence>
<dbReference type="Proteomes" id="UP001199916">
    <property type="component" value="Unassembled WGS sequence"/>
</dbReference>